<accession>A0A8J6MC10</accession>
<dbReference type="Proteomes" id="UP000628736">
    <property type="component" value="Unassembled WGS sequence"/>
</dbReference>
<sequence>MSDLFDYLAWRGDIPMSQAPFNPVDGLILSILSYVHFDNLVPPDLRGPISLGKAAETYLALPEGRRGRVRCPLDRKLLAALARCRRFSPLGLAFAQDRFVPEEEMQFAAIAVLLEDGSAFLSFRGTDATLVGWKEDFSMSFLDAVPAQQAALDYVERFASLFPGSLRLGGHSKGGNLAVFAGALARIKVRDRILAIYNNDGPGFTRLVLDSPGYQELLTRLHTFIPQSSVVGLLLEHDEPHTVVRSRQIGLLQHDPYSWEVEGGSFVQAEEITPGSRMADQAIKGWLAGLSPQERSQFVDSLFQLLSAGEASTTADLLQPRNLQAALRSLADDRDGTRRTLAEGLIQLARSAASVWRENVP</sequence>
<evidence type="ECO:0000313" key="1">
    <source>
        <dbReference type="EMBL" id="MBC5721341.1"/>
    </source>
</evidence>
<protein>
    <submittedName>
        <fullName evidence="1">DUF2974 domain-containing protein</fullName>
    </submittedName>
</protein>
<organism evidence="1 2">
    <name type="scientific">Flintibacter hominis</name>
    <dbReference type="NCBI Taxonomy" id="2763048"/>
    <lineage>
        <taxon>Bacteria</taxon>
        <taxon>Bacillati</taxon>
        <taxon>Bacillota</taxon>
        <taxon>Clostridia</taxon>
        <taxon>Eubacteriales</taxon>
        <taxon>Flintibacter</taxon>
    </lineage>
</organism>
<keyword evidence="2" id="KW-1185">Reference proteome</keyword>
<dbReference type="Pfam" id="PF11187">
    <property type="entry name" value="Mbeg1-like"/>
    <property type="match status" value="1"/>
</dbReference>
<dbReference type="EMBL" id="JACOPO010000001">
    <property type="protein sequence ID" value="MBC5721341.1"/>
    <property type="molecule type" value="Genomic_DNA"/>
</dbReference>
<dbReference type="SUPFAM" id="SSF53474">
    <property type="entry name" value="alpha/beta-Hydrolases"/>
    <property type="match status" value="1"/>
</dbReference>
<dbReference type="InterPro" id="IPR024499">
    <property type="entry name" value="Mbeg1-like"/>
</dbReference>
<dbReference type="RefSeq" id="WP_186851850.1">
    <property type="nucleotide sequence ID" value="NZ_JACOPO010000001.1"/>
</dbReference>
<dbReference type="AlphaFoldDB" id="A0A8J6MC10"/>
<comment type="caution">
    <text evidence="1">The sequence shown here is derived from an EMBL/GenBank/DDBJ whole genome shotgun (WGS) entry which is preliminary data.</text>
</comment>
<evidence type="ECO:0000313" key="2">
    <source>
        <dbReference type="Proteomes" id="UP000628736"/>
    </source>
</evidence>
<dbReference type="InterPro" id="IPR029058">
    <property type="entry name" value="AB_hydrolase_fold"/>
</dbReference>
<proteinExistence type="predicted"/>
<gene>
    <name evidence="1" type="ORF">H8S11_00675</name>
</gene>
<reference evidence="1" key="1">
    <citation type="submission" date="2020-08" db="EMBL/GenBank/DDBJ databases">
        <title>Genome public.</title>
        <authorList>
            <person name="Liu C."/>
            <person name="Sun Q."/>
        </authorList>
    </citation>
    <scope>NUCLEOTIDE SEQUENCE</scope>
    <source>
        <strain evidence="1">NSJ-23</strain>
    </source>
</reference>
<name>A0A8J6MC10_9FIRM</name>